<dbReference type="SUPFAM" id="SSF81464">
    <property type="entry name" value="Cytochrome c oxidase subunit II-like, transmembrane region"/>
    <property type="match status" value="1"/>
</dbReference>
<sequence>MAPFDAMLTASQRKVLHEDGCSDSKPRGLGYRSPSDDEGPSTVNMVVAEEDSLSGERRETSVERGRICASPQTANFGHVSKKRFTPALSVTDLPKLRNTLVGKSHAPRASLSIGWRAELSKNAPNHMIVLEWLLTIVAPCDAAEPWQLGSQHAATPMMQGIIDLHHDILFFLILILVFVSQMLVRVLWHFYYEFHPYPQRIVHGTTIEILQTIFPSIIPMFIAIPSFALLYSMDEVVVDPAITIKAIGHQWYRIPMNSHSLLTVIRFQKMIQNWVNHIY</sequence>
<name>A0A3S3RB40_9MAGN</name>
<dbReference type="Gene3D" id="1.10.287.90">
    <property type="match status" value="1"/>
</dbReference>
<comment type="caution">
    <text evidence="10">The sequence shown here is derived from an EMBL/GenBank/DDBJ whole genome shotgun (WGS) entry which is preliminary data.</text>
</comment>
<dbReference type="EMBL" id="QPKB01000609">
    <property type="protein sequence ID" value="RWR98135.1"/>
    <property type="molecule type" value="Genomic_DNA"/>
</dbReference>
<comment type="similarity">
    <text evidence="2">Belongs to the cytochrome c oxidase subunit 2 family.</text>
</comment>
<evidence type="ECO:0000256" key="7">
    <source>
        <dbReference type="SAM" id="MobiDB-lite"/>
    </source>
</evidence>
<evidence type="ECO:0000256" key="4">
    <source>
        <dbReference type="ARBA" id="ARBA00022989"/>
    </source>
</evidence>
<accession>A0A3S3RB40</accession>
<evidence type="ECO:0000256" key="1">
    <source>
        <dbReference type="ARBA" id="ARBA00004225"/>
    </source>
</evidence>
<feature type="compositionally biased region" description="Basic and acidic residues" evidence="7">
    <location>
        <begin position="15"/>
        <end position="26"/>
    </location>
</feature>
<evidence type="ECO:0000256" key="3">
    <source>
        <dbReference type="ARBA" id="ARBA00022692"/>
    </source>
</evidence>
<dbReference type="PROSITE" id="PS50999">
    <property type="entry name" value="COX2_TM"/>
    <property type="match status" value="1"/>
</dbReference>
<evidence type="ECO:0000256" key="8">
    <source>
        <dbReference type="SAM" id="Phobius"/>
    </source>
</evidence>
<dbReference type="Proteomes" id="UP000283530">
    <property type="component" value="Unassembled WGS sequence"/>
</dbReference>
<dbReference type="InterPro" id="IPR011759">
    <property type="entry name" value="Cyt_c_oxidase_su2_TM_dom"/>
</dbReference>
<feature type="transmembrane region" description="Helical" evidence="8">
    <location>
        <begin position="168"/>
        <end position="192"/>
    </location>
</feature>
<protein>
    <submittedName>
        <fullName evidence="10">Cytochrome c oxidase subunit 2 mitochondrion</fullName>
    </submittedName>
</protein>
<feature type="transmembrane region" description="Helical" evidence="8">
    <location>
        <begin position="212"/>
        <end position="231"/>
    </location>
</feature>
<keyword evidence="3 8" id="KW-0812">Transmembrane</keyword>
<dbReference type="OrthoDB" id="539285at2759"/>
<reference evidence="10 11" key="1">
    <citation type="journal article" date="2019" name="Nat. Plants">
        <title>Stout camphor tree genome fills gaps in understanding of flowering plant genome evolution.</title>
        <authorList>
            <person name="Chaw S.M."/>
            <person name="Liu Y.C."/>
            <person name="Wu Y.W."/>
            <person name="Wang H.Y."/>
            <person name="Lin C.I."/>
            <person name="Wu C.S."/>
            <person name="Ke H.M."/>
            <person name="Chang L.Y."/>
            <person name="Hsu C.Y."/>
            <person name="Yang H.T."/>
            <person name="Sudianto E."/>
            <person name="Hsu M.H."/>
            <person name="Wu K.P."/>
            <person name="Wang L.N."/>
            <person name="Leebens-Mack J.H."/>
            <person name="Tsai I.J."/>
        </authorList>
    </citation>
    <scope>NUCLEOTIDE SEQUENCE [LARGE SCALE GENOMIC DNA]</scope>
    <source>
        <strain evidence="11">cv. Chaw 1501</strain>
        <tissue evidence="10">Young leaves</tissue>
    </source>
</reference>
<dbReference type="GO" id="GO:0004129">
    <property type="term" value="F:cytochrome-c oxidase activity"/>
    <property type="evidence" value="ECO:0007669"/>
    <property type="project" value="InterPro"/>
</dbReference>
<evidence type="ECO:0000256" key="6">
    <source>
        <dbReference type="ARBA" id="ARBA00023136"/>
    </source>
</evidence>
<organism evidence="10 11">
    <name type="scientific">Cinnamomum micranthum f. kanehirae</name>
    <dbReference type="NCBI Taxonomy" id="337451"/>
    <lineage>
        <taxon>Eukaryota</taxon>
        <taxon>Viridiplantae</taxon>
        <taxon>Streptophyta</taxon>
        <taxon>Embryophyta</taxon>
        <taxon>Tracheophyta</taxon>
        <taxon>Spermatophyta</taxon>
        <taxon>Magnoliopsida</taxon>
        <taxon>Magnoliidae</taxon>
        <taxon>Laurales</taxon>
        <taxon>Lauraceae</taxon>
        <taxon>Cinnamomum</taxon>
    </lineage>
</organism>
<proteinExistence type="inferred from homology"/>
<evidence type="ECO:0000313" key="11">
    <source>
        <dbReference type="Proteomes" id="UP000283530"/>
    </source>
</evidence>
<gene>
    <name evidence="10" type="ORF">CKAN_02763600</name>
</gene>
<evidence type="ECO:0000313" key="10">
    <source>
        <dbReference type="EMBL" id="RWR98135.1"/>
    </source>
</evidence>
<dbReference type="GO" id="GO:0042773">
    <property type="term" value="P:ATP synthesis coupled electron transport"/>
    <property type="evidence" value="ECO:0007669"/>
    <property type="project" value="TreeGrafter"/>
</dbReference>
<dbReference type="PRINTS" id="PR01166">
    <property type="entry name" value="CYCOXIDASEII"/>
</dbReference>
<evidence type="ECO:0000256" key="2">
    <source>
        <dbReference type="ARBA" id="ARBA00007866"/>
    </source>
</evidence>
<keyword evidence="4 8" id="KW-1133">Transmembrane helix</keyword>
<dbReference type="GO" id="GO:0031966">
    <property type="term" value="C:mitochondrial membrane"/>
    <property type="evidence" value="ECO:0007669"/>
    <property type="project" value="UniProtKB-SubCell"/>
</dbReference>
<dbReference type="PANTHER" id="PTHR22888:SF9">
    <property type="entry name" value="CYTOCHROME C OXIDASE SUBUNIT 2"/>
    <property type="match status" value="1"/>
</dbReference>
<evidence type="ECO:0000259" key="9">
    <source>
        <dbReference type="PROSITE" id="PS50999"/>
    </source>
</evidence>
<dbReference type="Pfam" id="PF02790">
    <property type="entry name" value="COX2_TM"/>
    <property type="match status" value="1"/>
</dbReference>
<keyword evidence="6 8" id="KW-0472">Membrane</keyword>
<dbReference type="AlphaFoldDB" id="A0A3S3RB40"/>
<evidence type="ECO:0000256" key="5">
    <source>
        <dbReference type="ARBA" id="ARBA00023128"/>
    </source>
</evidence>
<dbReference type="FunFam" id="1.10.287.90:FF:000004">
    <property type="entry name" value="Cytochrome c oxidase subunit 2"/>
    <property type="match status" value="1"/>
</dbReference>
<feature type="domain" description="Cytochrome oxidase subunit II transmembrane region profile" evidence="9">
    <location>
        <begin position="142"/>
        <end position="237"/>
    </location>
</feature>
<keyword evidence="11" id="KW-1185">Reference proteome</keyword>
<feature type="region of interest" description="Disordered" evidence="7">
    <location>
        <begin position="1"/>
        <end position="43"/>
    </location>
</feature>
<dbReference type="STRING" id="337451.A0A3S3RB40"/>
<dbReference type="InterPro" id="IPR045187">
    <property type="entry name" value="CcO_II"/>
</dbReference>
<keyword evidence="5" id="KW-0496">Mitochondrion</keyword>
<dbReference type="PANTHER" id="PTHR22888">
    <property type="entry name" value="CYTOCHROME C OXIDASE, SUBUNIT II"/>
    <property type="match status" value="1"/>
</dbReference>
<dbReference type="InterPro" id="IPR036257">
    <property type="entry name" value="Cyt_c_oxidase_su2_TM_sf"/>
</dbReference>
<comment type="subcellular location">
    <subcellularLocation>
        <location evidence="1">Mitochondrion membrane</location>
        <topology evidence="1">Multi-pass membrane protein</topology>
    </subcellularLocation>
</comment>